<comment type="caution">
    <text evidence="2">The sequence shown here is derived from an EMBL/GenBank/DDBJ whole genome shotgun (WGS) entry which is preliminary data.</text>
</comment>
<evidence type="ECO:0000256" key="1">
    <source>
        <dbReference type="SAM" id="Phobius"/>
    </source>
</evidence>
<reference evidence="2" key="1">
    <citation type="submission" date="2021-04" db="EMBL/GenBank/DDBJ databases">
        <title>Draft genome of Fusarium avenaceum strain F156N33, isolated from an atmospheric sample in Virginia.</title>
        <authorList>
            <person name="Yang S."/>
            <person name="Vinatzer B.A."/>
            <person name="Coleman J."/>
        </authorList>
    </citation>
    <scope>NUCLEOTIDE SEQUENCE</scope>
    <source>
        <strain evidence="2">F156N33</strain>
    </source>
</reference>
<evidence type="ECO:0000313" key="3">
    <source>
        <dbReference type="Proteomes" id="UP000782241"/>
    </source>
</evidence>
<dbReference type="GO" id="GO:0031501">
    <property type="term" value="C:mannosyltransferase complex"/>
    <property type="evidence" value="ECO:0007669"/>
    <property type="project" value="TreeGrafter"/>
</dbReference>
<dbReference type="GO" id="GO:0006506">
    <property type="term" value="P:GPI anchor biosynthetic process"/>
    <property type="evidence" value="ECO:0007669"/>
    <property type="project" value="TreeGrafter"/>
</dbReference>
<keyword evidence="1" id="KW-1133">Transmembrane helix</keyword>
<evidence type="ECO:0000313" key="2">
    <source>
        <dbReference type="EMBL" id="KAG5663683.1"/>
    </source>
</evidence>
<name>A0A9P7H8G9_9HYPO</name>
<dbReference type="PANTHER" id="PTHR28022:SF1">
    <property type="entry name" value="GPI MANNOSYLTRANSFERASE 2 SUBUNIT PGA1"/>
    <property type="match status" value="1"/>
</dbReference>
<dbReference type="Proteomes" id="UP000782241">
    <property type="component" value="Unassembled WGS sequence"/>
</dbReference>
<sequence>MIIRSPPTQWKQQQQQQQATKSAQLIINMVSFKISQALHVLGFILAIVTPAIANADKTIFTAPALIPIPQQKPSLADLRLPVLTPDASEIRTNLSRVFPSEPKDYASGAATWVLLDNLNPGQRYEFRVCWAAIQPTGFEMDVYELDTVWQTPELIQSLAGYAFSLQDQETELHEEPPRQGEREREASLLLLHIKASADYFTDHVALMKDPPPVLVDLILDPYLYNVVPRSLVPTAGYIVLISVVAWFMARSIAAKLQTIAITDNADKKKS</sequence>
<organism evidence="2 3">
    <name type="scientific">Fusarium avenaceum</name>
    <dbReference type="NCBI Taxonomy" id="40199"/>
    <lineage>
        <taxon>Eukaryota</taxon>
        <taxon>Fungi</taxon>
        <taxon>Dikarya</taxon>
        <taxon>Ascomycota</taxon>
        <taxon>Pezizomycotina</taxon>
        <taxon>Sordariomycetes</taxon>
        <taxon>Hypocreomycetidae</taxon>
        <taxon>Hypocreales</taxon>
        <taxon>Nectriaceae</taxon>
        <taxon>Fusarium</taxon>
        <taxon>Fusarium tricinctum species complex</taxon>
    </lineage>
</organism>
<dbReference type="AlphaFoldDB" id="A0A9P7H8G9"/>
<gene>
    <name evidence="2" type="ORF">KAF25_006268</name>
</gene>
<feature type="transmembrane region" description="Helical" evidence="1">
    <location>
        <begin position="231"/>
        <end position="249"/>
    </location>
</feature>
<dbReference type="GO" id="GO:0005789">
    <property type="term" value="C:endoplasmic reticulum membrane"/>
    <property type="evidence" value="ECO:0007669"/>
    <property type="project" value="TreeGrafter"/>
</dbReference>
<keyword evidence="1" id="KW-0472">Membrane</keyword>
<accession>A0A9P7H8G9</accession>
<dbReference type="EMBL" id="JAGPUO010000003">
    <property type="protein sequence ID" value="KAG5663683.1"/>
    <property type="molecule type" value="Genomic_DNA"/>
</dbReference>
<keyword evidence="3" id="KW-1185">Reference proteome</keyword>
<proteinExistence type="predicted"/>
<protein>
    <submittedName>
        <fullName evidence="2">Uncharacterized protein</fullName>
    </submittedName>
</protein>
<dbReference type="PANTHER" id="PTHR28022">
    <property type="entry name" value="GPI MANNOSYLTRANSFERASE 2 SUBUNIT PGA1"/>
    <property type="match status" value="1"/>
</dbReference>
<keyword evidence="1" id="KW-0812">Transmembrane</keyword>
<dbReference type="InterPro" id="IPR019433">
    <property type="entry name" value="GPI_ManTrfase_II_coact_Pga1"/>
</dbReference>
<dbReference type="GO" id="GO:0000030">
    <property type="term" value="F:mannosyltransferase activity"/>
    <property type="evidence" value="ECO:0007669"/>
    <property type="project" value="TreeGrafter"/>
</dbReference>